<sequence>MKKARIFSFVTAVVAAAALFVGGSKVVKADTTLTVGASANPHAIILNHVKSQLKKEGINLKVKVYDDYIMPNKALANGDIDANYFQHIPFLDQWNKKNNGTLISAGKVHLEPIAVYSKKYKSLKALPNGAKIYVSSNTADYGRILKLFKDAGLITLKKGTKITTATFDDIKTNKKNLKFVHTFEAKLMPKLYASNEAAATVINANYAVQAGLNPTKDSIAREKSTSEYANIVAIRKSEKNNKAIKKLMAALQSKSTQNWIKKHFKGAILPAK</sequence>
<name>A0A9X2FMI3_9LACO</name>
<dbReference type="GO" id="GO:0016020">
    <property type="term" value="C:membrane"/>
    <property type="evidence" value="ECO:0007669"/>
    <property type="project" value="UniProtKB-SubCell"/>
</dbReference>
<evidence type="ECO:0000256" key="4">
    <source>
        <dbReference type="ARBA" id="ARBA00023139"/>
    </source>
</evidence>
<organism evidence="8 9">
    <name type="scientific">Ligilactobacillus ubinensis</name>
    <dbReference type="NCBI Taxonomy" id="2876789"/>
    <lineage>
        <taxon>Bacteria</taxon>
        <taxon>Bacillati</taxon>
        <taxon>Bacillota</taxon>
        <taxon>Bacilli</taxon>
        <taxon>Lactobacillales</taxon>
        <taxon>Lactobacillaceae</taxon>
        <taxon>Ligilactobacillus</taxon>
    </lineage>
</organism>
<feature type="chain" id="PRO_5040976436" description="Lipoprotein" evidence="7">
    <location>
        <begin position="30"/>
        <end position="272"/>
    </location>
</feature>
<comment type="similarity">
    <text evidence="6">Belongs to the nlpA lipoprotein family.</text>
</comment>
<accession>A0A9X2FMI3</accession>
<comment type="subcellular location">
    <subcellularLocation>
        <location evidence="1">Membrane</location>
        <topology evidence="1">Lipid-anchor</topology>
    </subcellularLocation>
</comment>
<keyword evidence="3" id="KW-0472">Membrane</keyword>
<keyword evidence="4" id="KW-0564">Palmitate</keyword>
<reference evidence="8 9" key="1">
    <citation type="journal article" date="2023" name="Int. J. Syst. Evol. Microbiol.">
        <title>Ligilactobacillus ubinensis sp. nov., a novel species isolated from the wild ferment of a durian fruit (Durio zibethinus).</title>
        <authorList>
            <person name="Heng Y.C."/>
            <person name="Menon N."/>
            <person name="Chen B."/>
            <person name="Loo B.Z.L."/>
            <person name="Wong G.W.J."/>
            <person name="Lim A.C.H."/>
            <person name="Silvaraju S."/>
            <person name="Kittelmann S."/>
        </authorList>
    </citation>
    <scope>NUCLEOTIDE SEQUENCE [LARGE SCALE GENOMIC DNA]</scope>
    <source>
        <strain evidence="8 9">WILCCON 0076</strain>
    </source>
</reference>
<proteinExistence type="inferred from homology"/>
<keyword evidence="2 7" id="KW-0732">Signal</keyword>
<dbReference type="Pfam" id="PF03180">
    <property type="entry name" value="Lipoprotein_9"/>
    <property type="match status" value="1"/>
</dbReference>
<evidence type="ECO:0000256" key="6">
    <source>
        <dbReference type="PIRNR" id="PIRNR002854"/>
    </source>
</evidence>
<dbReference type="PIRSF" id="PIRSF002854">
    <property type="entry name" value="MetQ"/>
    <property type="match status" value="1"/>
</dbReference>
<dbReference type="EMBL" id="JAIULA010000029">
    <property type="protein sequence ID" value="MCP0887890.1"/>
    <property type="molecule type" value="Genomic_DNA"/>
</dbReference>
<dbReference type="RefSeq" id="WP_253362051.1">
    <property type="nucleotide sequence ID" value="NZ_JAIULA010000029.1"/>
</dbReference>
<dbReference type="PANTHER" id="PTHR30429">
    <property type="entry name" value="D-METHIONINE-BINDING LIPOPROTEIN METQ"/>
    <property type="match status" value="1"/>
</dbReference>
<dbReference type="Proteomes" id="UP001139006">
    <property type="component" value="Unassembled WGS sequence"/>
</dbReference>
<evidence type="ECO:0000256" key="1">
    <source>
        <dbReference type="ARBA" id="ARBA00004635"/>
    </source>
</evidence>
<keyword evidence="5 6" id="KW-0449">Lipoprotein</keyword>
<evidence type="ECO:0000256" key="7">
    <source>
        <dbReference type="SAM" id="SignalP"/>
    </source>
</evidence>
<dbReference type="PANTHER" id="PTHR30429:SF0">
    <property type="entry name" value="METHIONINE-BINDING LIPOPROTEIN METQ"/>
    <property type="match status" value="1"/>
</dbReference>
<dbReference type="SUPFAM" id="SSF53850">
    <property type="entry name" value="Periplasmic binding protein-like II"/>
    <property type="match status" value="1"/>
</dbReference>
<evidence type="ECO:0000256" key="2">
    <source>
        <dbReference type="ARBA" id="ARBA00022729"/>
    </source>
</evidence>
<evidence type="ECO:0000313" key="8">
    <source>
        <dbReference type="EMBL" id="MCP0887890.1"/>
    </source>
</evidence>
<evidence type="ECO:0000313" key="9">
    <source>
        <dbReference type="Proteomes" id="UP001139006"/>
    </source>
</evidence>
<evidence type="ECO:0000256" key="5">
    <source>
        <dbReference type="ARBA" id="ARBA00023288"/>
    </source>
</evidence>
<keyword evidence="9" id="KW-1185">Reference proteome</keyword>
<evidence type="ECO:0000256" key="3">
    <source>
        <dbReference type="ARBA" id="ARBA00023136"/>
    </source>
</evidence>
<dbReference type="Gene3D" id="3.40.190.10">
    <property type="entry name" value="Periplasmic binding protein-like II"/>
    <property type="match status" value="2"/>
</dbReference>
<dbReference type="AlphaFoldDB" id="A0A9X2FMI3"/>
<feature type="signal peptide" evidence="7">
    <location>
        <begin position="1"/>
        <end position="29"/>
    </location>
</feature>
<gene>
    <name evidence="8" type="ORF">LB941_11170</name>
</gene>
<dbReference type="InterPro" id="IPR004872">
    <property type="entry name" value="Lipoprotein_NlpA"/>
</dbReference>
<comment type="caution">
    <text evidence="8">The sequence shown here is derived from an EMBL/GenBank/DDBJ whole genome shotgun (WGS) entry which is preliminary data.</text>
</comment>
<protein>
    <recommendedName>
        <fullName evidence="6">Lipoprotein</fullName>
    </recommendedName>
</protein>